<dbReference type="PROSITE" id="PS01186">
    <property type="entry name" value="EGF_2"/>
    <property type="match status" value="5"/>
</dbReference>
<feature type="disulfide bond" evidence="15">
    <location>
        <begin position="906"/>
        <end position="915"/>
    </location>
</feature>
<dbReference type="SUPFAM" id="SSF63825">
    <property type="entry name" value="YWTD domain"/>
    <property type="match status" value="1"/>
</dbReference>
<name>A0AAV2QE46_MEGNR</name>
<feature type="domain" description="EGF-like" evidence="19">
    <location>
        <begin position="836"/>
        <end position="875"/>
    </location>
</feature>
<dbReference type="GO" id="GO:0005509">
    <property type="term" value="F:calcium ion binding"/>
    <property type="evidence" value="ECO:0007669"/>
    <property type="project" value="InterPro"/>
</dbReference>
<dbReference type="AlphaFoldDB" id="A0AAV2QE46"/>
<keyword evidence="9 18" id="KW-1133">Transmembrane helix</keyword>
<dbReference type="PROSITE" id="PS50026">
    <property type="entry name" value="EGF_3"/>
    <property type="match status" value="7"/>
</dbReference>
<dbReference type="Gene3D" id="2.120.10.30">
    <property type="entry name" value="TolB, C-terminal domain"/>
    <property type="match status" value="1"/>
</dbReference>
<protein>
    <recommendedName>
        <fullName evidence="19">EGF-like domain-containing protein</fullName>
    </recommendedName>
</protein>
<dbReference type="InterPro" id="IPR051221">
    <property type="entry name" value="LDLR-related"/>
</dbReference>
<feature type="repeat" description="LDL-receptor class B" evidence="17">
    <location>
        <begin position="310"/>
        <end position="353"/>
    </location>
</feature>
<evidence type="ECO:0000256" key="13">
    <source>
        <dbReference type="ARBA" id="ARBA00023180"/>
    </source>
</evidence>
<feature type="disulfide bond" evidence="15">
    <location>
        <begin position="778"/>
        <end position="795"/>
    </location>
</feature>
<evidence type="ECO:0000256" key="1">
    <source>
        <dbReference type="ARBA" id="ARBA00004167"/>
    </source>
</evidence>
<evidence type="ECO:0000256" key="12">
    <source>
        <dbReference type="ARBA" id="ARBA00023170"/>
    </source>
</evidence>
<dbReference type="GO" id="GO:0006897">
    <property type="term" value="P:endocytosis"/>
    <property type="evidence" value="ECO:0007669"/>
    <property type="project" value="UniProtKB-KW"/>
</dbReference>
<feature type="domain" description="EGF-like" evidence="19">
    <location>
        <begin position="880"/>
        <end position="916"/>
    </location>
</feature>
<evidence type="ECO:0000256" key="14">
    <source>
        <dbReference type="ARBA" id="ARBA00023295"/>
    </source>
</evidence>
<keyword evidence="4 18" id="KW-0812">Transmembrane</keyword>
<dbReference type="SMART" id="SM00181">
    <property type="entry name" value="EGF"/>
    <property type="match status" value="13"/>
</dbReference>
<feature type="domain" description="EGF-like" evidence="19">
    <location>
        <begin position="688"/>
        <end position="725"/>
    </location>
</feature>
<dbReference type="FunFam" id="2.120.10.30:FF:000241">
    <property type="entry name" value="Low-density lipoprotein receptor-related protein 6"/>
    <property type="match status" value="1"/>
</dbReference>
<dbReference type="InterPro" id="IPR036055">
    <property type="entry name" value="LDL_receptor-like_sf"/>
</dbReference>
<evidence type="ECO:0000256" key="3">
    <source>
        <dbReference type="ARBA" id="ARBA00022583"/>
    </source>
</evidence>
<feature type="disulfide bond" evidence="16">
    <location>
        <begin position="31"/>
        <end position="43"/>
    </location>
</feature>
<comment type="caution">
    <text evidence="15">Lacks conserved residue(s) required for the propagation of feature annotation.</text>
</comment>
<feature type="disulfide bond" evidence="15">
    <location>
        <begin position="635"/>
        <end position="644"/>
    </location>
</feature>
<dbReference type="PANTHER" id="PTHR22722">
    <property type="entry name" value="LOW-DENSITY LIPOPROTEIN RECEPTOR-RELATED PROTEIN 2-RELATED"/>
    <property type="match status" value="1"/>
</dbReference>
<feature type="disulfide bond" evidence="15">
    <location>
        <begin position="865"/>
        <end position="874"/>
    </location>
</feature>
<evidence type="ECO:0000313" key="21">
    <source>
        <dbReference type="Proteomes" id="UP001497623"/>
    </source>
</evidence>
<evidence type="ECO:0000256" key="2">
    <source>
        <dbReference type="ARBA" id="ARBA00022536"/>
    </source>
</evidence>
<comment type="caution">
    <text evidence="20">The sequence shown here is derived from an EMBL/GenBank/DDBJ whole genome shotgun (WGS) entry which is preliminary data.</text>
</comment>
<dbReference type="InterPro" id="IPR009030">
    <property type="entry name" value="Growth_fac_rcpt_cys_sf"/>
</dbReference>
<feature type="domain" description="EGF-like" evidence="19">
    <location>
        <begin position="770"/>
        <end position="807"/>
    </location>
</feature>
<dbReference type="PROSITE" id="PS00659">
    <property type="entry name" value="GLYCOSYL_HYDROL_F5"/>
    <property type="match status" value="1"/>
</dbReference>
<dbReference type="InterPro" id="IPR002172">
    <property type="entry name" value="LDrepeatLR_classA_rpt"/>
</dbReference>
<dbReference type="PROSITE" id="PS51120">
    <property type="entry name" value="LDLRB"/>
    <property type="match status" value="3"/>
</dbReference>
<dbReference type="SUPFAM" id="SSF57184">
    <property type="entry name" value="Growth factor receptor domain"/>
    <property type="match status" value="1"/>
</dbReference>
<dbReference type="Gene3D" id="2.10.25.10">
    <property type="entry name" value="Laminin"/>
    <property type="match status" value="10"/>
</dbReference>
<feature type="domain" description="EGF-like" evidence="19">
    <location>
        <begin position="574"/>
        <end position="610"/>
    </location>
</feature>
<dbReference type="EMBL" id="CAXKWB010005392">
    <property type="protein sequence ID" value="CAL4078189.1"/>
    <property type="molecule type" value="Genomic_DNA"/>
</dbReference>
<dbReference type="SUPFAM" id="SSF57196">
    <property type="entry name" value="EGF/Laminin"/>
    <property type="match status" value="5"/>
</dbReference>
<dbReference type="PANTHER" id="PTHR22722:SF5">
    <property type="entry name" value="LOW-DENSITY LIPOPROTEIN RECEPTOR-RELATED PROTEIN 1B"/>
    <property type="match status" value="1"/>
</dbReference>
<feature type="disulfide bond" evidence="16">
    <location>
        <begin position="38"/>
        <end position="56"/>
    </location>
</feature>
<keyword evidence="21" id="KW-1185">Reference proteome</keyword>
<keyword evidence="2 15" id="KW-0245">EGF-like domain</keyword>
<evidence type="ECO:0000256" key="8">
    <source>
        <dbReference type="ARBA" id="ARBA00022837"/>
    </source>
</evidence>
<keyword evidence="5" id="KW-0732">Signal</keyword>
<dbReference type="InterPro" id="IPR023415">
    <property type="entry name" value="LDLR_class-A_CS"/>
</dbReference>
<evidence type="ECO:0000256" key="6">
    <source>
        <dbReference type="ARBA" id="ARBA00022737"/>
    </source>
</evidence>
<feature type="disulfide bond" evidence="15">
    <location>
        <begin position="696"/>
        <end position="713"/>
    </location>
</feature>
<reference evidence="20 21" key="1">
    <citation type="submission" date="2024-05" db="EMBL/GenBank/DDBJ databases">
        <authorList>
            <person name="Wallberg A."/>
        </authorList>
    </citation>
    <scope>NUCLEOTIDE SEQUENCE [LARGE SCALE GENOMIC DNA]</scope>
</reference>
<keyword evidence="6" id="KW-0677">Repeat</keyword>
<dbReference type="Pfam" id="PF00008">
    <property type="entry name" value="EGF"/>
    <property type="match status" value="3"/>
</dbReference>
<feature type="disulfide bond" evidence="15">
    <location>
        <begin position="600"/>
        <end position="609"/>
    </location>
</feature>
<dbReference type="SMART" id="SM00135">
    <property type="entry name" value="LY"/>
    <property type="match status" value="3"/>
</dbReference>
<dbReference type="GO" id="GO:0004553">
    <property type="term" value="F:hydrolase activity, hydrolyzing O-glycosyl compounds"/>
    <property type="evidence" value="ECO:0007669"/>
    <property type="project" value="InterPro"/>
</dbReference>
<dbReference type="InterPro" id="IPR001881">
    <property type="entry name" value="EGF-like_Ca-bd_dom"/>
</dbReference>
<dbReference type="PROSITE" id="PS50068">
    <property type="entry name" value="LDLRA_2"/>
    <property type="match status" value="3"/>
</dbReference>
<dbReference type="GO" id="GO:0005975">
    <property type="term" value="P:carbohydrate metabolic process"/>
    <property type="evidence" value="ECO:0007669"/>
    <property type="project" value="InterPro"/>
</dbReference>
<dbReference type="PRINTS" id="PR00261">
    <property type="entry name" value="LDLRECEPTOR"/>
</dbReference>
<feature type="domain" description="EGF-like" evidence="19">
    <location>
        <begin position="611"/>
        <end position="645"/>
    </location>
</feature>
<evidence type="ECO:0000256" key="10">
    <source>
        <dbReference type="ARBA" id="ARBA00023136"/>
    </source>
</evidence>
<keyword evidence="8" id="KW-0106">Calcium</keyword>
<feature type="disulfide bond" evidence="16">
    <location>
        <begin position="74"/>
        <end position="86"/>
    </location>
</feature>
<dbReference type="InterPro" id="IPR000742">
    <property type="entry name" value="EGF"/>
</dbReference>
<dbReference type="SMART" id="SM00179">
    <property type="entry name" value="EGF_CA"/>
    <property type="match status" value="9"/>
</dbReference>
<feature type="repeat" description="LDL-receptor class B" evidence="17">
    <location>
        <begin position="267"/>
        <end position="309"/>
    </location>
</feature>
<dbReference type="GO" id="GO:0005886">
    <property type="term" value="C:plasma membrane"/>
    <property type="evidence" value="ECO:0007669"/>
    <property type="project" value="TreeGrafter"/>
</dbReference>
<keyword evidence="13" id="KW-0325">Glycoprotein</keyword>
<feature type="transmembrane region" description="Helical" evidence="18">
    <location>
        <begin position="999"/>
        <end position="1023"/>
    </location>
</feature>
<feature type="disulfide bond" evidence="15">
    <location>
        <begin position="715"/>
        <end position="724"/>
    </location>
</feature>
<dbReference type="CDD" id="cd00112">
    <property type="entry name" value="LDLa"/>
    <property type="match status" value="3"/>
</dbReference>
<dbReference type="InterPro" id="IPR011042">
    <property type="entry name" value="6-blade_b-propeller_TolB-like"/>
</dbReference>
<keyword evidence="11 15" id="KW-1015">Disulfide bond</keyword>
<keyword evidence="12" id="KW-0675">Receptor</keyword>
<feature type="disulfide bond" evidence="15">
    <location>
        <begin position="533"/>
        <end position="543"/>
    </location>
</feature>
<sequence length="1120" mass="123180">MCVPNMWLCDGENDCSDGSDENPTLCLNHLCPPERFSCNNSICISPTMVCDQHNDCGDHSDEDPSICANYKELCPGEEFKCRSGQCIDINKVCNGFNDCPDHTDEEDCPVKACRWGACSQICNEKKNGSHSCSCVTGYSLASWSHKQKSCFANGNLAYMVVAAVNHLRKLSPYKHGNSAGILALTPENNLDMRVHSVDVMYMGTGGSPQAYWTNHHNNSLVTMAGLPQEYETPDQGGRTTRDVNQPMRVLVDGLNEPRGVAVDWVGGLVYFINAGDRTISAITAEGSKRVTLISTGLDEPHDLLVDPLSGQLFWTDWGSDPGIAIARLDGGHVRRLVSQDIQSPTGLAMDYPARRLYWIDTKTKKIESVALDGSDRQLVRHFTTQEGVPKKIDIFEDKIYFTTSDSVFRMNKFGVIRNANITRIQKYDQPIHDVLIVQEQKQSKNISNPCASNPCHPESICLLAGPKKHNCLCPDGTREDPLPNGNMRCVIVPVQHKCPLYCHKGQCVITPTGSYTCKCPPMYTGATCEAYRCSGYCLNNGQCFPAPQKDGNDTVPSLHCSCPPHFTGERCEQPVDRCESYCQNGGVCHMDKDNTPYCTCLTQFTGDRCEQCKDLECQNNGTCRKKTEDSFFCSCQPGYHGRNCEHSVCDSFCVHGSCNVYQGTHLCTCKPGWSGERCNTCHNQTLCMDPCEEFECGNGGKCIVSPASAEPRCSCPPGFHGTHCHFSECDGYCTNGICEIRKGEPLCTCDGGWSGKKCDFDVCADGGKCEETCDSLSCQNGGECHITSGSGTPICRCKPGYHGKSCEHSACLDYCLHGTCYMDFGAPKCRCSPGFTGNRCENTDCHNYCKQGMCTIEGGFPKCVCNPGYTGQHCIDKLPSEDSCNPSPCKNGGRCLIIHNKARCNCPPQFVGRYCTEKTLAENNPCSSSKIWCAHGGICEVSFEVMKIVNISEKNTLAENYPYSKIIYVVSMTEYTRFVQKALAEINLSSKKVVPMAEYNWLVLKIIALIVLLVVLILVKVWYGRRGKGISHVRLEENGGTVELTNPMYLHNAEDHEDDHNPVFTLHDSPNTFKNPVYDSLYSEGTTVSMQEEKAGLLQADPLGAMGESTVPTGAGLNKS</sequence>
<dbReference type="PROSITE" id="PS01209">
    <property type="entry name" value="LDLRA_1"/>
    <property type="match status" value="1"/>
</dbReference>
<feature type="disulfide bond" evidence="16">
    <location>
        <begin position="93"/>
        <end position="108"/>
    </location>
</feature>
<evidence type="ECO:0000256" key="5">
    <source>
        <dbReference type="ARBA" id="ARBA00022729"/>
    </source>
</evidence>
<proteinExistence type="predicted"/>
<organism evidence="20 21">
    <name type="scientific">Meganyctiphanes norvegica</name>
    <name type="common">Northern krill</name>
    <name type="synonym">Thysanopoda norvegica</name>
    <dbReference type="NCBI Taxonomy" id="48144"/>
    <lineage>
        <taxon>Eukaryota</taxon>
        <taxon>Metazoa</taxon>
        <taxon>Ecdysozoa</taxon>
        <taxon>Arthropoda</taxon>
        <taxon>Crustacea</taxon>
        <taxon>Multicrustacea</taxon>
        <taxon>Malacostraca</taxon>
        <taxon>Eumalacostraca</taxon>
        <taxon>Eucarida</taxon>
        <taxon>Euphausiacea</taxon>
        <taxon>Euphausiidae</taxon>
        <taxon>Meganyctiphanes</taxon>
    </lineage>
</organism>
<keyword evidence="14" id="KW-0326">Glycosidase</keyword>
<dbReference type="Proteomes" id="UP001497623">
    <property type="component" value="Unassembled WGS sequence"/>
</dbReference>
<dbReference type="CDD" id="cd00054">
    <property type="entry name" value="EGF_CA"/>
    <property type="match status" value="2"/>
</dbReference>
<evidence type="ECO:0000256" key="4">
    <source>
        <dbReference type="ARBA" id="ARBA00022692"/>
    </source>
</evidence>
<evidence type="ECO:0000256" key="15">
    <source>
        <dbReference type="PROSITE-ProRule" id="PRU00076"/>
    </source>
</evidence>
<gene>
    <name evidence="20" type="ORF">MNOR_LOCUS10585</name>
</gene>
<dbReference type="SMART" id="SM00192">
    <property type="entry name" value="LDLa"/>
    <property type="match status" value="3"/>
</dbReference>
<dbReference type="InterPro" id="IPR000033">
    <property type="entry name" value="LDLR_classB_rpt"/>
</dbReference>
<dbReference type="Pfam" id="PF00057">
    <property type="entry name" value="Ldl_recept_a"/>
    <property type="match status" value="3"/>
</dbReference>
<evidence type="ECO:0000256" key="18">
    <source>
        <dbReference type="SAM" id="Phobius"/>
    </source>
</evidence>
<feature type="disulfide bond" evidence="15">
    <location>
        <begin position="578"/>
        <end position="588"/>
    </location>
</feature>
<dbReference type="InterPro" id="IPR003645">
    <property type="entry name" value="Fol_N"/>
</dbReference>
<feature type="disulfide bond" evidence="15">
    <location>
        <begin position="562"/>
        <end position="571"/>
    </location>
</feature>
<feature type="disulfide bond" evidence="16">
    <location>
        <begin position="81"/>
        <end position="99"/>
    </location>
</feature>
<evidence type="ECO:0000256" key="9">
    <source>
        <dbReference type="ARBA" id="ARBA00022989"/>
    </source>
</evidence>
<dbReference type="GO" id="GO:0043235">
    <property type="term" value="C:receptor complex"/>
    <property type="evidence" value="ECO:0007669"/>
    <property type="project" value="TreeGrafter"/>
</dbReference>
<dbReference type="SMART" id="SM00274">
    <property type="entry name" value="FOLN"/>
    <property type="match status" value="4"/>
</dbReference>
<evidence type="ECO:0000256" key="11">
    <source>
        <dbReference type="ARBA" id="ARBA00023157"/>
    </source>
</evidence>
<evidence type="ECO:0000313" key="20">
    <source>
        <dbReference type="EMBL" id="CAL4078189.1"/>
    </source>
</evidence>
<dbReference type="InterPro" id="IPR018087">
    <property type="entry name" value="Glyco_hydro_5_CS"/>
</dbReference>
<dbReference type="SUPFAM" id="SSF57424">
    <property type="entry name" value="LDL receptor-like module"/>
    <property type="match status" value="3"/>
</dbReference>
<accession>A0AAV2QE46</accession>
<dbReference type="Pfam" id="PF00058">
    <property type="entry name" value="Ldl_recept_b"/>
    <property type="match status" value="2"/>
</dbReference>
<keyword evidence="10 18" id="KW-0472">Membrane</keyword>
<dbReference type="Gene3D" id="4.10.400.10">
    <property type="entry name" value="Low-density Lipoprotein Receptor"/>
    <property type="match status" value="3"/>
</dbReference>
<feature type="domain" description="EGF-like" evidence="19">
    <location>
        <begin position="529"/>
        <end position="572"/>
    </location>
</feature>
<keyword evidence="7" id="KW-0378">Hydrolase</keyword>
<evidence type="ECO:0000256" key="17">
    <source>
        <dbReference type="PROSITE-ProRule" id="PRU00461"/>
    </source>
</evidence>
<evidence type="ECO:0000256" key="16">
    <source>
        <dbReference type="PROSITE-ProRule" id="PRU00124"/>
    </source>
</evidence>
<evidence type="ECO:0000259" key="19">
    <source>
        <dbReference type="PROSITE" id="PS50026"/>
    </source>
</evidence>
<dbReference type="PROSITE" id="PS00022">
    <property type="entry name" value="EGF_1"/>
    <property type="match status" value="9"/>
</dbReference>
<evidence type="ECO:0000256" key="7">
    <source>
        <dbReference type="ARBA" id="ARBA00022801"/>
    </source>
</evidence>
<keyword evidence="3" id="KW-0254">Endocytosis</keyword>
<feature type="disulfide bond" evidence="15">
    <location>
        <begin position="797"/>
        <end position="806"/>
    </location>
</feature>
<feature type="repeat" description="LDL-receptor class B" evidence="17">
    <location>
        <begin position="354"/>
        <end position="398"/>
    </location>
</feature>
<comment type="subcellular location">
    <subcellularLocation>
        <location evidence="1">Membrane</location>
        <topology evidence="1">Single-pass membrane protein</topology>
    </subcellularLocation>
</comment>